<dbReference type="SUPFAM" id="SSF46785">
    <property type="entry name" value="Winged helix' DNA-binding domain"/>
    <property type="match status" value="1"/>
</dbReference>
<organism evidence="5 6">
    <name type="scientific">Priapulus caudatus</name>
    <name type="common">Priapulid worm</name>
    <dbReference type="NCBI Taxonomy" id="37621"/>
    <lineage>
        <taxon>Eukaryota</taxon>
        <taxon>Metazoa</taxon>
        <taxon>Ecdysozoa</taxon>
        <taxon>Scalidophora</taxon>
        <taxon>Priapulida</taxon>
        <taxon>Priapulimorpha</taxon>
        <taxon>Priapulimorphida</taxon>
        <taxon>Priapulidae</taxon>
        <taxon>Priapulus</taxon>
    </lineage>
</organism>
<name>A0ABM1EU57_PRICU</name>
<keyword evidence="2" id="KW-0539">Nucleus</keyword>
<keyword evidence="1 2" id="KW-0238">DNA-binding</keyword>
<dbReference type="Gene3D" id="1.10.10.10">
    <property type="entry name" value="Winged helix-like DNA-binding domain superfamily/Winged helix DNA-binding domain"/>
    <property type="match status" value="1"/>
</dbReference>
<protein>
    <submittedName>
        <fullName evidence="6 7">Forkhead box protein M1-like</fullName>
    </submittedName>
</protein>
<feature type="compositionally biased region" description="Basic residues" evidence="3">
    <location>
        <begin position="442"/>
        <end position="452"/>
    </location>
</feature>
<dbReference type="InterPro" id="IPR036388">
    <property type="entry name" value="WH-like_DNA-bd_sf"/>
</dbReference>
<evidence type="ECO:0000313" key="6">
    <source>
        <dbReference type="RefSeq" id="XP_014675728.1"/>
    </source>
</evidence>
<evidence type="ECO:0000256" key="2">
    <source>
        <dbReference type="PROSITE-ProRule" id="PRU00089"/>
    </source>
</evidence>
<gene>
    <name evidence="6 7 8 9" type="primary">LOC106815736</name>
</gene>
<feature type="domain" description="Fork-head" evidence="4">
    <location>
        <begin position="210"/>
        <end position="288"/>
    </location>
</feature>
<dbReference type="CDD" id="cd00059">
    <property type="entry name" value="FH_FOX"/>
    <property type="match status" value="1"/>
</dbReference>
<evidence type="ECO:0000313" key="5">
    <source>
        <dbReference type="Proteomes" id="UP000695022"/>
    </source>
</evidence>
<evidence type="ECO:0000313" key="9">
    <source>
        <dbReference type="RefSeq" id="XP_014675731.1"/>
    </source>
</evidence>
<dbReference type="InterPro" id="IPR001766">
    <property type="entry name" value="Fork_head_dom"/>
</dbReference>
<dbReference type="RefSeq" id="XP_014675731.1">
    <property type="nucleotide sequence ID" value="XM_014820245.1"/>
</dbReference>
<dbReference type="RefSeq" id="XP_014675729.1">
    <property type="nucleotide sequence ID" value="XM_014820243.1"/>
</dbReference>
<dbReference type="Pfam" id="PF00250">
    <property type="entry name" value="Forkhead"/>
    <property type="match status" value="1"/>
</dbReference>
<dbReference type="GeneID" id="106815736"/>
<comment type="subcellular location">
    <subcellularLocation>
        <location evidence="2">Nucleus</location>
    </subcellularLocation>
</comment>
<dbReference type="InterPro" id="IPR042839">
    <property type="entry name" value="FOXM1"/>
</dbReference>
<evidence type="ECO:0000313" key="8">
    <source>
        <dbReference type="RefSeq" id="XP_014675730.1"/>
    </source>
</evidence>
<feature type="compositionally biased region" description="Basic residues" evidence="3">
    <location>
        <begin position="467"/>
        <end position="477"/>
    </location>
</feature>
<evidence type="ECO:0000259" key="4">
    <source>
        <dbReference type="PROSITE" id="PS50039"/>
    </source>
</evidence>
<dbReference type="RefSeq" id="XP_014675730.1">
    <property type="nucleotide sequence ID" value="XM_014820244.1"/>
</dbReference>
<dbReference type="PANTHER" id="PTHR46878:SF1">
    <property type="entry name" value="FORKHEAD BOX PROTEIN M1"/>
    <property type="match status" value="1"/>
</dbReference>
<accession>A0ABM1EU57</accession>
<feature type="DNA-binding region" description="Fork-head" evidence="2">
    <location>
        <begin position="210"/>
        <end position="288"/>
    </location>
</feature>
<proteinExistence type="predicted"/>
<dbReference type="InterPro" id="IPR036390">
    <property type="entry name" value="WH_DNA-bd_sf"/>
</dbReference>
<dbReference type="PANTHER" id="PTHR46878">
    <property type="entry name" value="FORKHEAD BOX PROTEIN M1"/>
    <property type="match status" value="1"/>
</dbReference>
<keyword evidence="5" id="KW-1185">Reference proteome</keyword>
<dbReference type="PROSITE" id="PS00658">
    <property type="entry name" value="FORK_HEAD_2"/>
    <property type="match status" value="1"/>
</dbReference>
<feature type="region of interest" description="Disordered" evidence="3">
    <location>
        <begin position="431"/>
        <end position="499"/>
    </location>
</feature>
<reference evidence="6 7" key="1">
    <citation type="submission" date="2025-05" db="UniProtKB">
        <authorList>
            <consortium name="RefSeq"/>
        </authorList>
    </citation>
    <scope>IDENTIFICATION</scope>
</reference>
<evidence type="ECO:0000313" key="7">
    <source>
        <dbReference type="RefSeq" id="XP_014675729.1"/>
    </source>
</evidence>
<dbReference type="RefSeq" id="XP_014675728.1">
    <property type="nucleotide sequence ID" value="XM_014820242.1"/>
</dbReference>
<evidence type="ECO:0000256" key="1">
    <source>
        <dbReference type="ARBA" id="ARBA00023125"/>
    </source>
</evidence>
<dbReference type="PRINTS" id="PR00053">
    <property type="entry name" value="FORKHEAD"/>
</dbReference>
<evidence type="ECO:0000256" key="3">
    <source>
        <dbReference type="SAM" id="MobiDB-lite"/>
    </source>
</evidence>
<dbReference type="PROSITE" id="PS50039">
    <property type="entry name" value="FORK_HEAD_3"/>
    <property type="match status" value="1"/>
</dbReference>
<dbReference type="InterPro" id="IPR030456">
    <property type="entry name" value="TF_fork_head_CS_2"/>
</dbReference>
<dbReference type="Proteomes" id="UP000695022">
    <property type="component" value="Unplaced"/>
</dbReference>
<sequence>METPSHPASHFYLGTLTTSKHELSQKSAEGEISASSAQTVIISGGKMKTVRTSTPDLVRQMEYFESSVGNATTYMHVFKDDWGAANTQDRSDTHIVNQTSTVAATSSCVQQSTCSHVRTDSIDGSDSTRTFLKFAKQRRGRVKAETLRPMGVRARRKMELDSCAECSKKAEGNPCEETSAVESMQATTTYAPAASIKRGQYRSRMMDSARPNHSYMHLIRLALIAAPSGKLTLREIYTWIEQNFPYFKTCSQGWKNSIRHNLSLYDLFVREPPSFPQSSNGPSLWKLNMAVMAGQDSKERLAEAVSHPIATPVLLPKMHLGSTLLVPLTCVQLDSVGGFQPVVQQPSQQQLQSLPVAGVGRHIRAILPKPASAAAYDLSTYNASLRIDFGARVVTASPAMGELLSNMKAARYNNALPSALHADLVESAPRVPAASSEGSRAQRTRSAAKRKPAAAGGSIPRAVTRPRILRGTKRTKTQQRERAEAVAPPTPDDPTLATSDSLFLSSWDGDAMRLFDSPRVGWLQRELATPPRTHRISLTSTPSRGLSPVYRRDAIADSGIFSDENATYPPPPPHRFSSLSCGGASPPWCQTLESSPLNVTGGAVTGSLRELGIVGLTPVKPRCMLNTSLNLSANQSFSDVLRAIELDNG</sequence>
<dbReference type="SMART" id="SM00339">
    <property type="entry name" value="FH"/>
    <property type="match status" value="1"/>
</dbReference>